<accession>A0A6C0K7K7</accession>
<dbReference type="AlphaFoldDB" id="A0A6C0K7K7"/>
<evidence type="ECO:0000313" key="3">
    <source>
        <dbReference type="EMBL" id="QHU12104.1"/>
    </source>
</evidence>
<feature type="compositionally biased region" description="Low complexity" evidence="2">
    <location>
        <begin position="75"/>
        <end position="86"/>
    </location>
</feature>
<organism evidence="3">
    <name type="scientific">viral metagenome</name>
    <dbReference type="NCBI Taxonomy" id="1070528"/>
    <lineage>
        <taxon>unclassified sequences</taxon>
        <taxon>metagenomes</taxon>
        <taxon>organismal metagenomes</taxon>
    </lineage>
</organism>
<dbReference type="EMBL" id="MN740798">
    <property type="protein sequence ID" value="QHU12104.1"/>
    <property type="molecule type" value="Genomic_DNA"/>
</dbReference>
<feature type="compositionally biased region" description="Polar residues" evidence="2">
    <location>
        <begin position="88"/>
        <end position="99"/>
    </location>
</feature>
<dbReference type="Pfam" id="PF01391">
    <property type="entry name" value="Collagen"/>
    <property type="match status" value="1"/>
</dbReference>
<proteinExistence type="predicted"/>
<protein>
    <recommendedName>
        <fullName evidence="4">Collagen triple helix containing protein</fullName>
    </recommendedName>
</protein>
<evidence type="ECO:0000256" key="1">
    <source>
        <dbReference type="SAM" id="Coils"/>
    </source>
</evidence>
<feature type="coiled-coil region" evidence="1">
    <location>
        <begin position="14"/>
        <end position="41"/>
    </location>
</feature>
<name>A0A6C0K7K7_9ZZZZ</name>
<evidence type="ECO:0000256" key="2">
    <source>
        <dbReference type="SAM" id="MobiDB-lite"/>
    </source>
</evidence>
<reference evidence="3" key="1">
    <citation type="journal article" date="2020" name="Nature">
        <title>Giant virus diversity and host interactions through global metagenomics.</title>
        <authorList>
            <person name="Schulz F."/>
            <person name="Roux S."/>
            <person name="Paez-Espino D."/>
            <person name="Jungbluth S."/>
            <person name="Walsh D.A."/>
            <person name="Denef V.J."/>
            <person name="McMahon K.D."/>
            <person name="Konstantinidis K.T."/>
            <person name="Eloe-Fadrosh E.A."/>
            <person name="Kyrpides N.C."/>
            <person name="Woyke T."/>
        </authorList>
    </citation>
    <scope>NUCLEOTIDE SEQUENCE</scope>
    <source>
        <strain evidence="3">GVMAG-S-1101171-110</strain>
    </source>
</reference>
<dbReference type="InterPro" id="IPR008160">
    <property type="entry name" value="Collagen"/>
</dbReference>
<keyword evidence="1" id="KW-0175">Coiled coil</keyword>
<sequence>MSSVLFQGGSYNRQNVARGDIRRLEVRVAELEKKLENIMKAGLPGTGGVALMGPQGPPGPQGSQGPQGPPGPQGPQGQQGIQGPPGTSVMTASPAVASS</sequence>
<feature type="region of interest" description="Disordered" evidence="2">
    <location>
        <begin position="45"/>
        <end position="99"/>
    </location>
</feature>
<evidence type="ECO:0008006" key="4">
    <source>
        <dbReference type="Google" id="ProtNLM"/>
    </source>
</evidence>